<dbReference type="InterPro" id="IPR023614">
    <property type="entry name" value="Porin_dom_sf"/>
</dbReference>
<dbReference type="Gene3D" id="2.40.160.10">
    <property type="entry name" value="Porin"/>
    <property type="match status" value="1"/>
</dbReference>
<keyword evidence="2" id="KW-0732">Signal</keyword>
<evidence type="ECO:0000313" key="4">
    <source>
        <dbReference type="Proteomes" id="UP001516472"/>
    </source>
</evidence>
<feature type="chain" id="PRO_5045911955" evidence="2">
    <location>
        <begin position="29"/>
        <end position="455"/>
    </location>
</feature>
<evidence type="ECO:0000256" key="2">
    <source>
        <dbReference type="SAM" id="SignalP"/>
    </source>
</evidence>
<evidence type="ECO:0000313" key="3">
    <source>
        <dbReference type="EMBL" id="MBE4753238.1"/>
    </source>
</evidence>
<dbReference type="RefSeq" id="WP_193430394.1">
    <property type="nucleotide sequence ID" value="NZ_CBCSIP010000030.1"/>
</dbReference>
<feature type="compositionally biased region" description="Pro residues" evidence="1">
    <location>
        <begin position="62"/>
        <end position="76"/>
    </location>
</feature>
<feature type="region of interest" description="Disordered" evidence="1">
    <location>
        <begin position="37"/>
        <end position="80"/>
    </location>
</feature>
<keyword evidence="4" id="KW-1185">Reference proteome</keyword>
<dbReference type="Proteomes" id="UP001516472">
    <property type="component" value="Unassembled WGS sequence"/>
</dbReference>
<dbReference type="Pfam" id="PF07396">
    <property type="entry name" value="Porin_O_P"/>
    <property type="match status" value="1"/>
</dbReference>
<sequence>MTVTHRYRTVLQALLSGTSLLLAPVVLAQSEAAPAAPVSEPAPEAPPAAEPVSEPVSEPTKAPVPPAAVPAAPPPPEVKKDKPWYERISLRGYTQVRYNRLPSFRVNDALINDQGDRFLGKDNGFGIRRARLIFFGDVHEHVSIYLQPDFASVIGDQYHVAIMRDWYADIAVDSKKEFRFRVGQSKVPFGFENLQSSQNRLALDRNDAVNSALKDERDLGVFFYWAPAEIRARFKYLVDSGLKGSGDYGVVGLGVYNGQTANRAERNNTPHAVARVTYPFLFGKQFVEMGVGGYYGRFNLSASPRDDAAYALARGGDMVDARAIVSLMVYPQPLGFMAEYNVGRGPSLGTGPDEGLLIDSRGLHGGYAQLMYKLDGVLGVSLIPYLRGTLYQGGKKFETNAPRYDVRELELGVEWQIFKALELTGAYLIADRNSSRHPYTQQQGHVTRVQLQFNY</sequence>
<accession>A0ABR9PZ74</accession>
<comment type="caution">
    <text evidence="3">The sequence shown here is derived from an EMBL/GenBank/DDBJ whole genome shotgun (WGS) entry which is preliminary data.</text>
</comment>
<name>A0ABR9PZ74_9BACT</name>
<protein>
    <submittedName>
        <fullName evidence="3">Porin</fullName>
    </submittedName>
</protein>
<feature type="signal peptide" evidence="2">
    <location>
        <begin position="1"/>
        <end position="28"/>
    </location>
</feature>
<reference evidence="3 4" key="1">
    <citation type="submission" date="2020-02" db="EMBL/GenBank/DDBJ databases">
        <authorList>
            <person name="Babadi Z.K."/>
            <person name="Risdian C."/>
            <person name="Ebrahimipour G.H."/>
            <person name="Wink J."/>
        </authorList>
    </citation>
    <scope>NUCLEOTIDE SEQUENCE [LARGE SCALE GENOMIC DNA]</scope>
    <source>
        <strain evidence="3 4">ZKHCc1 1396</strain>
    </source>
</reference>
<organism evidence="3 4">
    <name type="scientific">Corallococcus soli</name>
    <dbReference type="NCBI Taxonomy" id="2710757"/>
    <lineage>
        <taxon>Bacteria</taxon>
        <taxon>Pseudomonadati</taxon>
        <taxon>Myxococcota</taxon>
        <taxon>Myxococcia</taxon>
        <taxon>Myxococcales</taxon>
        <taxon>Cystobacterineae</taxon>
        <taxon>Myxococcaceae</taxon>
        <taxon>Corallococcus</taxon>
    </lineage>
</organism>
<proteinExistence type="predicted"/>
<dbReference type="EMBL" id="JAAIYO010000017">
    <property type="protein sequence ID" value="MBE4753238.1"/>
    <property type="molecule type" value="Genomic_DNA"/>
</dbReference>
<gene>
    <name evidence="3" type="ORF">G4177_34320</name>
</gene>
<feature type="compositionally biased region" description="Low complexity" evidence="1">
    <location>
        <begin position="50"/>
        <end position="59"/>
    </location>
</feature>
<evidence type="ECO:0000256" key="1">
    <source>
        <dbReference type="SAM" id="MobiDB-lite"/>
    </source>
</evidence>
<dbReference type="InterPro" id="IPR010870">
    <property type="entry name" value="Porin_O/P"/>
</dbReference>